<accession>A0A840SRQ3</accession>
<dbReference type="Pfam" id="PF05402">
    <property type="entry name" value="PqqD"/>
    <property type="match status" value="1"/>
</dbReference>
<dbReference type="InterPro" id="IPR022479">
    <property type="entry name" value="PqqD_bac"/>
</dbReference>
<comment type="subunit">
    <text evidence="2 4">Monomer. Interacts with PqqE.</text>
</comment>
<dbReference type="Proteomes" id="UP000549457">
    <property type="component" value="Unassembled WGS sequence"/>
</dbReference>
<dbReference type="HAMAP" id="MF_00655">
    <property type="entry name" value="PQQ_syn_PqqD"/>
    <property type="match status" value="1"/>
</dbReference>
<evidence type="ECO:0000313" key="6">
    <source>
        <dbReference type="EMBL" id="MBB5223794.1"/>
    </source>
</evidence>
<evidence type="ECO:0000256" key="4">
    <source>
        <dbReference type="HAMAP-Rule" id="MF_00655"/>
    </source>
</evidence>
<evidence type="ECO:0000256" key="3">
    <source>
        <dbReference type="ARBA" id="ARBA00022905"/>
    </source>
</evidence>
<feature type="region of interest" description="Disordered" evidence="5">
    <location>
        <begin position="1"/>
        <end position="31"/>
    </location>
</feature>
<evidence type="ECO:0000256" key="1">
    <source>
        <dbReference type="ARBA" id="ARBA00004886"/>
    </source>
</evidence>
<evidence type="ECO:0000256" key="2">
    <source>
        <dbReference type="ARBA" id="ARBA00011741"/>
    </source>
</evidence>
<dbReference type="UniPathway" id="UPA00539"/>
<dbReference type="InterPro" id="IPR041881">
    <property type="entry name" value="PqqD_sf"/>
</dbReference>
<proteinExistence type="inferred from homology"/>
<dbReference type="InterPro" id="IPR008792">
    <property type="entry name" value="PQQD"/>
</dbReference>
<dbReference type="EMBL" id="JACHFM010000004">
    <property type="protein sequence ID" value="MBB5223794.1"/>
    <property type="molecule type" value="Genomic_DNA"/>
</dbReference>
<evidence type="ECO:0000256" key="5">
    <source>
        <dbReference type="SAM" id="MobiDB-lite"/>
    </source>
</evidence>
<organism evidence="6 7">
    <name type="scientific">Amaricoccus macauensis</name>
    <dbReference type="NCBI Taxonomy" id="57001"/>
    <lineage>
        <taxon>Bacteria</taxon>
        <taxon>Pseudomonadati</taxon>
        <taxon>Pseudomonadota</taxon>
        <taxon>Alphaproteobacteria</taxon>
        <taxon>Rhodobacterales</taxon>
        <taxon>Paracoccaceae</taxon>
        <taxon>Amaricoccus</taxon>
    </lineage>
</organism>
<dbReference type="Gene3D" id="1.10.10.1150">
    <property type="entry name" value="Coenzyme PQQ synthesis protein D (PqqD)"/>
    <property type="match status" value="1"/>
</dbReference>
<evidence type="ECO:0000313" key="7">
    <source>
        <dbReference type="Proteomes" id="UP000549457"/>
    </source>
</evidence>
<protein>
    <recommendedName>
        <fullName evidence="4">PqqA binding protein</fullName>
    </recommendedName>
    <alternativeName>
        <fullName evidence="4">Coenzyme PQQ synthesis protein D</fullName>
    </alternativeName>
    <alternativeName>
        <fullName evidence="4">Pyrroloquinoline quinone biosynthesis protein D</fullName>
    </alternativeName>
</protein>
<dbReference type="NCBIfam" id="TIGR03859">
    <property type="entry name" value="PQQ_PqqD"/>
    <property type="match status" value="1"/>
</dbReference>
<name>A0A840SRQ3_9RHOB</name>
<comment type="caution">
    <text evidence="6">The sequence shown here is derived from an EMBL/GenBank/DDBJ whole genome shotgun (WGS) entry which is preliminary data.</text>
</comment>
<comment type="pathway">
    <text evidence="1 4">Cofactor biosynthesis; pyrroloquinoline quinone biosynthesis.</text>
</comment>
<keyword evidence="3 4" id="KW-0884">PQQ biosynthesis</keyword>
<dbReference type="RefSeq" id="WP_184153400.1">
    <property type="nucleotide sequence ID" value="NZ_JACHFM010000004.1"/>
</dbReference>
<gene>
    <name evidence="4" type="primary">pqqD</name>
    <name evidence="6" type="ORF">HNP73_003748</name>
</gene>
<dbReference type="GO" id="GO:0018189">
    <property type="term" value="P:pyrroloquinoline quinone biosynthetic process"/>
    <property type="evidence" value="ECO:0007669"/>
    <property type="project" value="UniProtKB-UniRule"/>
</dbReference>
<sequence>MSAAPARSAEGTRLPAHAASTPPPLPDASVPALPRGVRLHHDRVRQTWVLLAPERVLKLDAVGLAVLERVDGARTFGAIVDDLAAAYNAPREQIAADASRFLDGLIARRMVDLAR</sequence>
<keyword evidence="7" id="KW-1185">Reference proteome</keyword>
<dbReference type="AlphaFoldDB" id="A0A840SRQ3"/>
<reference evidence="6 7" key="1">
    <citation type="submission" date="2020-08" db="EMBL/GenBank/DDBJ databases">
        <title>Genomic Encyclopedia of Type Strains, Phase IV (KMG-IV): sequencing the most valuable type-strain genomes for metagenomic binning, comparative biology and taxonomic classification.</title>
        <authorList>
            <person name="Goeker M."/>
        </authorList>
    </citation>
    <scope>NUCLEOTIDE SEQUENCE [LARGE SCALE GENOMIC DNA]</scope>
    <source>
        <strain evidence="6 7">DSM 101730</strain>
    </source>
</reference>
<comment type="similarity">
    <text evidence="4">Belongs to the PqqD family.</text>
</comment>
<comment type="function">
    <text evidence="4">Functions as a PqqA binding protein and presents PqqA to PqqE, in the pyrroloquinoline quinone (PQQ) biosynthetic pathway.</text>
</comment>
<dbReference type="GO" id="GO:0048038">
    <property type="term" value="F:quinone binding"/>
    <property type="evidence" value="ECO:0007669"/>
    <property type="project" value="InterPro"/>
</dbReference>